<comment type="caution">
    <text evidence="2">The sequence shown here is derived from an EMBL/GenBank/DDBJ whole genome shotgun (WGS) entry which is preliminary data.</text>
</comment>
<name>A0A1L8CNL3_9PROT</name>
<proteinExistence type="predicted"/>
<dbReference type="STRING" id="1921010.MMIC_P1480"/>
<keyword evidence="3" id="KW-1185">Reference proteome</keyword>
<gene>
    <name evidence="2" type="ORF">MMIC_P1480</name>
</gene>
<feature type="region of interest" description="Disordered" evidence="1">
    <location>
        <begin position="31"/>
        <end position="58"/>
    </location>
</feature>
<evidence type="ECO:0000313" key="2">
    <source>
        <dbReference type="EMBL" id="GAV20512.1"/>
    </source>
</evidence>
<evidence type="ECO:0000256" key="1">
    <source>
        <dbReference type="SAM" id="MobiDB-lite"/>
    </source>
</evidence>
<sequence length="74" mass="8328">MGNSDSGNGISWPELNFPPINLWALNSSPVTARDGESTHNYRSQRPGMKDHENSLRNFGQVRMNQILTMRGGKR</sequence>
<protein>
    <submittedName>
        <fullName evidence="2">Uncharacterized protein</fullName>
    </submittedName>
</protein>
<organism evidence="2 3">
    <name type="scientific">Mariprofundus micogutta</name>
    <dbReference type="NCBI Taxonomy" id="1921010"/>
    <lineage>
        <taxon>Bacteria</taxon>
        <taxon>Pseudomonadati</taxon>
        <taxon>Pseudomonadota</taxon>
        <taxon>Candidatius Mariprofundia</taxon>
        <taxon>Mariprofundales</taxon>
        <taxon>Mariprofundaceae</taxon>
        <taxon>Mariprofundus</taxon>
    </lineage>
</organism>
<accession>A0A1L8CNL3</accession>
<dbReference type="AlphaFoldDB" id="A0A1L8CNL3"/>
<dbReference type="Proteomes" id="UP000231632">
    <property type="component" value="Unassembled WGS sequence"/>
</dbReference>
<evidence type="ECO:0000313" key="3">
    <source>
        <dbReference type="Proteomes" id="UP000231632"/>
    </source>
</evidence>
<dbReference type="EMBL" id="BDFD01000011">
    <property type="protein sequence ID" value="GAV20512.1"/>
    <property type="molecule type" value="Genomic_DNA"/>
</dbReference>
<reference evidence="2 3" key="1">
    <citation type="journal article" date="2017" name="Arch. Microbiol.">
        <title>Mariprofundus micogutta sp. nov., a novel iron-oxidizing zetaproteobacterium isolated from a deep-sea hydrothermal field at the Bayonnaise knoll of the Izu-Ogasawara arc, and a description of Mariprofundales ord. nov. and Zetaproteobacteria classis nov.</title>
        <authorList>
            <person name="Makita H."/>
            <person name="Tanaka E."/>
            <person name="Mitsunobu S."/>
            <person name="Miyazaki M."/>
            <person name="Nunoura T."/>
            <person name="Uematsu K."/>
            <person name="Takaki Y."/>
            <person name="Nishi S."/>
            <person name="Shimamura S."/>
            <person name="Takai K."/>
        </authorList>
    </citation>
    <scope>NUCLEOTIDE SEQUENCE [LARGE SCALE GENOMIC DNA]</scope>
    <source>
        <strain evidence="2 3">ET2</strain>
    </source>
</reference>
<dbReference type="RefSeq" id="WP_072659825.1">
    <property type="nucleotide sequence ID" value="NZ_BDFD01000011.1"/>
</dbReference>